<feature type="region of interest" description="Disordered" evidence="3">
    <location>
        <begin position="127"/>
        <end position="222"/>
    </location>
</feature>
<organism evidence="4 5">
    <name type="scientific">Sediminicoccus rosea</name>
    <dbReference type="NCBI Taxonomy" id="1225128"/>
    <lineage>
        <taxon>Bacteria</taxon>
        <taxon>Pseudomonadati</taxon>
        <taxon>Pseudomonadota</taxon>
        <taxon>Alphaproteobacteria</taxon>
        <taxon>Acetobacterales</taxon>
        <taxon>Roseomonadaceae</taxon>
        <taxon>Sediminicoccus</taxon>
    </lineage>
</organism>
<gene>
    <name evidence="4" type="ORF">R9Z33_15280</name>
</gene>
<dbReference type="InterPro" id="IPR001343">
    <property type="entry name" value="Hemolysn_Ca-bd"/>
</dbReference>
<dbReference type="PANTHER" id="PTHR38340:SF1">
    <property type="entry name" value="S-LAYER PROTEIN"/>
    <property type="match status" value="1"/>
</dbReference>
<dbReference type="PROSITE" id="PS00330">
    <property type="entry name" value="HEMOLYSIN_CALCIUM"/>
    <property type="match status" value="4"/>
</dbReference>
<reference evidence="4 5" key="1">
    <citation type="submission" date="2023-11" db="EMBL/GenBank/DDBJ databases">
        <title>Arctic aerobic anoxygenic photoheterotroph Sediminicoccus rosea KRV36 adapts its photosynthesis to long days of polar summer.</title>
        <authorList>
            <person name="Tomasch J."/>
            <person name="Kopejtka K."/>
            <person name="Bily T."/>
            <person name="Gardiner A.T."/>
            <person name="Gardian Z."/>
            <person name="Shivaramu S."/>
            <person name="Koblizek M."/>
            <person name="Engelhardt F."/>
            <person name="Kaftan D."/>
        </authorList>
    </citation>
    <scope>NUCLEOTIDE SEQUENCE [LARGE SCALE GENOMIC DNA]</scope>
    <source>
        <strain evidence="4 5">R-30</strain>
    </source>
</reference>
<protein>
    <submittedName>
        <fullName evidence="4">Ig-like domain-containing protein</fullName>
    </submittedName>
</protein>
<evidence type="ECO:0000313" key="5">
    <source>
        <dbReference type="Proteomes" id="UP001305521"/>
    </source>
</evidence>
<evidence type="ECO:0000256" key="1">
    <source>
        <dbReference type="ARBA" id="ARBA00004613"/>
    </source>
</evidence>
<dbReference type="PANTHER" id="PTHR38340">
    <property type="entry name" value="S-LAYER PROTEIN"/>
    <property type="match status" value="1"/>
</dbReference>
<dbReference type="EMBL" id="CP137852">
    <property type="protein sequence ID" value="WPB83463.1"/>
    <property type="molecule type" value="Genomic_DNA"/>
</dbReference>
<dbReference type="PRINTS" id="PR00313">
    <property type="entry name" value="CABNDNGRPT"/>
</dbReference>
<keyword evidence="5" id="KW-1185">Reference proteome</keyword>
<dbReference type="Gene3D" id="2.60.40.2810">
    <property type="match status" value="1"/>
</dbReference>
<dbReference type="RefSeq" id="WP_318647439.1">
    <property type="nucleotide sequence ID" value="NZ_CP137852.1"/>
</dbReference>
<dbReference type="Pfam" id="PF17963">
    <property type="entry name" value="Big_9"/>
    <property type="match status" value="2"/>
</dbReference>
<evidence type="ECO:0000256" key="2">
    <source>
        <dbReference type="ARBA" id="ARBA00022525"/>
    </source>
</evidence>
<dbReference type="SUPFAM" id="SSF51120">
    <property type="entry name" value="beta-Roll"/>
    <property type="match status" value="3"/>
</dbReference>
<name>A0ABZ0PCP0_9PROT</name>
<dbReference type="InterPro" id="IPR050557">
    <property type="entry name" value="RTX_toxin/Mannuronan_C5-epim"/>
</dbReference>
<dbReference type="Gene3D" id="2.150.10.10">
    <property type="entry name" value="Serralysin-like metalloprotease, C-terminal"/>
    <property type="match status" value="5"/>
</dbReference>
<evidence type="ECO:0000313" key="4">
    <source>
        <dbReference type="EMBL" id="WPB83463.1"/>
    </source>
</evidence>
<dbReference type="Pfam" id="PF00353">
    <property type="entry name" value="HemolysinCabind"/>
    <property type="match status" value="8"/>
</dbReference>
<proteinExistence type="predicted"/>
<accession>A0ABZ0PCP0</accession>
<dbReference type="Proteomes" id="UP001305521">
    <property type="component" value="Chromosome"/>
</dbReference>
<comment type="subcellular location">
    <subcellularLocation>
        <location evidence="1">Secreted</location>
    </subcellularLocation>
</comment>
<sequence>MVRPIITGTANADWLHLQAAASAMEVTTGAGHDGIFAGAFDDLLRGGTGDDQLWGNAGNDTLLGEEGNDQAWGGEGHDSLDGGAGNDLLWGDAGQDTILGGAGNDQLWGGEGNDSLDGGAGQDLLWGGQGDDTMALGEGNDQAWGEDGHDRISTGTGNDTVWAGQGDDSVDGGAGDDSLTGEAGNDTIQAGEGRNIVSGGQGDDSITAGSGHDSITGDQGDDVIAAGNGNNTIHGGEGLDRITAGTGNDVITGGNGHDVIDAGAGNNTVWSGQGDDSVTTGAGNDEIGTDEGNDTVQSGAGHDRVYGNGGHDSIEAGSGNDVVTGDMGNDTINGGAGNDSLYGGEGQDRIVAGEGADRVQADGGNDTVIHSRGAVNGDFFNGGAGFDTLAFDMTLADWQDSAFQAELGTYLARLAAGKTGLFDFASQGLKATSFEAVAITVDGVAMDLVDDAVTAKADAFSVTEDAASVSGNLLANDSVADLVAKIEITSAATAGTLTLGQNGAFTWDGGDAFQALAAGESRAITFSYRVTDMDGDTGTAQATITVQGLNDGPTAMADESKTDEDTAIKLDLLGNDSDVDGDALTLVSVSASDYGAAIKLDGNAVVYDPSASAKLQALGAEETATDSFTYTVRDANGAEVTQTVTITVAGLADKAESLLVNSFEDDLGKGWQDTGDVETVKGGTEGKMAARLSTEDAKDQKQVEGWLQLEKGTLDKLGYGDADEGSAIRGKVELEVGQTLNFDWLFGAAAKSGGNDFAFVTLRHDGENEVFGLADVKTVGQGKDSGWQSFSFTADEAGGYEIGIGVMDVGSSDGHSILMLDNIWIG</sequence>
<evidence type="ECO:0000256" key="3">
    <source>
        <dbReference type="SAM" id="MobiDB-lite"/>
    </source>
</evidence>
<keyword evidence="2" id="KW-0964">Secreted</keyword>
<dbReference type="InterPro" id="IPR018511">
    <property type="entry name" value="Hemolysin-typ_Ca-bd_CS"/>
</dbReference>
<feature type="region of interest" description="Disordered" evidence="3">
    <location>
        <begin position="278"/>
        <end position="302"/>
    </location>
</feature>
<dbReference type="InterPro" id="IPR011049">
    <property type="entry name" value="Serralysin-like_metalloprot_C"/>
</dbReference>